<evidence type="ECO:0000313" key="4">
    <source>
        <dbReference type="Proteomes" id="UP001497516"/>
    </source>
</evidence>
<gene>
    <name evidence="3" type="ORF">LTRI10_LOCUS29253</name>
</gene>
<proteinExistence type="predicted"/>
<accession>A0AAV2EQS1</accession>
<evidence type="ECO:0000259" key="2">
    <source>
        <dbReference type="Pfam" id="PF20167"/>
    </source>
</evidence>
<feature type="region of interest" description="Disordered" evidence="1">
    <location>
        <begin position="200"/>
        <end position="221"/>
    </location>
</feature>
<protein>
    <recommendedName>
        <fullName evidence="2">Putative plant transposon protein domain-containing protein</fullName>
    </recommendedName>
</protein>
<organism evidence="3 4">
    <name type="scientific">Linum trigynum</name>
    <dbReference type="NCBI Taxonomy" id="586398"/>
    <lineage>
        <taxon>Eukaryota</taxon>
        <taxon>Viridiplantae</taxon>
        <taxon>Streptophyta</taxon>
        <taxon>Embryophyta</taxon>
        <taxon>Tracheophyta</taxon>
        <taxon>Spermatophyta</taxon>
        <taxon>Magnoliopsida</taxon>
        <taxon>eudicotyledons</taxon>
        <taxon>Gunneridae</taxon>
        <taxon>Pentapetalae</taxon>
        <taxon>rosids</taxon>
        <taxon>fabids</taxon>
        <taxon>Malpighiales</taxon>
        <taxon>Linaceae</taxon>
        <taxon>Linum</taxon>
    </lineage>
</organism>
<keyword evidence="4" id="KW-1185">Reference proteome</keyword>
<dbReference type="Pfam" id="PF20167">
    <property type="entry name" value="Transposase_32"/>
    <property type="match status" value="1"/>
</dbReference>
<dbReference type="InterPro" id="IPR046796">
    <property type="entry name" value="Transposase_32_dom"/>
</dbReference>
<evidence type="ECO:0000313" key="3">
    <source>
        <dbReference type="EMBL" id="CAL1388320.1"/>
    </source>
</evidence>
<evidence type="ECO:0000256" key="1">
    <source>
        <dbReference type="SAM" id="MobiDB-lite"/>
    </source>
</evidence>
<sequence length="221" mass="25176">MNIPSLRNGLGWSCLVEDQRFSFCPEAVRMFYVSIKQGLGPEPSFFTTVVFNHKIKVTPDLLAYVLSLSHFEHQAGFDGEFHDLGFDSTASLSQLTFDTSRYFPLHLAAGLLPDDLKVFHWFITRCWLPRDLRSLDVLHHTDLLIISNARACQPISYASLVFMHMLHFDDGNYNGNLPFGPLVTHLLNRLRAFSKVFDPMSSHSGSEDDISDYESPPKYPF</sequence>
<reference evidence="3 4" key="1">
    <citation type="submission" date="2024-04" db="EMBL/GenBank/DDBJ databases">
        <authorList>
            <person name="Fracassetti M."/>
        </authorList>
    </citation>
    <scope>NUCLEOTIDE SEQUENCE [LARGE SCALE GENOMIC DNA]</scope>
</reference>
<dbReference type="Proteomes" id="UP001497516">
    <property type="component" value="Chromosome 5"/>
</dbReference>
<dbReference type="EMBL" id="OZ034818">
    <property type="protein sequence ID" value="CAL1388320.1"/>
    <property type="molecule type" value="Genomic_DNA"/>
</dbReference>
<dbReference type="AlphaFoldDB" id="A0AAV2EQS1"/>
<name>A0AAV2EQS1_9ROSI</name>
<feature type="domain" description="Putative plant transposon protein" evidence="2">
    <location>
        <begin position="10"/>
        <end position="190"/>
    </location>
</feature>